<dbReference type="PANTHER" id="PTHR30437:SF6">
    <property type="entry name" value="TRANSCRIPTION ELONGATION FACTOR GREB"/>
    <property type="match status" value="1"/>
</dbReference>
<feature type="domain" description="Transcription elongation factor GreA/GreB C-terminal" evidence="5">
    <location>
        <begin position="81"/>
        <end position="155"/>
    </location>
</feature>
<comment type="caution">
    <text evidence="7">The sequence shown here is derived from an EMBL/GenBank/DDBJ whole genome shotgun (WGS) entry which is preliminary data.</text>
</comment>
<organism evidence="7 8">
    <name type="scientific">Stutzerimonas tarimensis</name>
    <dbReference type="NCBI Taxonomy" id="1507735"/>
    <lineage>
        <taxon>Bacteria</taxon>
        <taxon>Pseudomonadati</taxon>
        <taxon>Pseudomonadota</taxon>
        <taxon>Gammaproteobacteria</taxon>
        <taxon>Pseudomonadales</taxon>
        <taxon>Pseudomonadaceae</taxon>
        <taxon>Stutzerimonas</taxon>
    </lineage>
</organism>
<evidence type="ECO:0000259" key="6">
    <source>
        <dbReference type="Pfam" id="PF03449"/>
    </source>
</evidence>
<dbReference type="PANTHER" id="PTHR30437">
    <property type="entry name" value="TRANSCRIPTION ELONGATION FACTOR GREA"/>
    <property type="match status" value="1"/>
</dbReference>
<comment type="similarity">
    <text evidence="4">Belongs to the GreA/GreB family. GreB subfamily.</text>
</comment>
<keyword evidence="8" id="KW-1185">Reference proteome</keyword>
<dbReference type="Gene3D" id="1.10.287.180">
    <property type="entry name" value="Transcription elongation factor, GreA/GreB, N-terminal domain"/>
    <property type="match status" value="1"/>
</dbReference>
<dbReference type="NCBIfam" id="NF002506">
    <property type="entry name" value="PRK01885.1"/>
    <property type="match status" value="1"/>
</dbReference>
<dbReference type="PROSITE" id="PS00829">
    <property type="entry name" value="GREAB_1"/>
    <property type="match status" value="1"/>
</dbReference>
<evidence type="ECO:0000313" key="8">
    <source>
        <dbReference type="Proteomes" id="UP001595630"/>
    </source>
</evidence>
<reference evidence="8" key="1">
    <citation type="journal article" date="2019" name="Int. J. Syst. Evol. Microbiol.">
        <title>The Global Catalogue of Microorganisms (GCM) 10K type strain sequencing project: providing services to taxonomists for standard genome sequencing and annotation.</title>
        <authorList>
            <consortium name="The Broad Institute Genomics Platform"/>
            <consortium name="The Broad Institute Genome Sequencing Center for Infectious Disease"/>
            <person name="Wu L."/>
            <person name="Ma J."/>
        </authorList>
    </citation>
    <scope>NUCLEOTIDE SEQUENCE [LARGE SCALE GENOMIC DNA]</scope>
    <source>
        <strain evidence="8">KCTC 42447</strain>
    </source>
</reference>
<dbReference type="InterPro" id="IPR028624">
    <property type="entry name" value="Tscrpt_elong_fac_GreA/B"/>
</dbReference>
<dbReference type="NCBIfam" id="TIGR01461">
    <property type="entry name" value="greB"/>
    <property type="match status" value="1"/>
</dbReference>
<sequence length="157" mass="18547">MGTRLITPEGHAALRKELDHLWREKRPEITQKVAWAASLGDRSENADYQYNKKLLREIDRRVRYLSNRLDDLRVVEYSPEQEGRVFFGAWVEVENEEGETKRFRIVGYDEIYGRKDYISIDAPMARALLKKAVGDEALVRTPEGEVYWWVNRIDYQP</sequence>
<dbReference type="Pfam" id="PF01272">
    <property type="entry name" value="GreA_GreB"/>
    <property type="match status" value="1"/>
</dbReference>
<keyword evidence="1 4" id="KW-0805">Transcription regulation</keyword>
<dbReference type="Gene3D" id="3.10.50.30">
    <property type="entry name" value="Transcription elongation factor, GreA/GreB, C-terminal domain"/>
    <property type="match status" value="1"/>
</dbReference>
<dbReference type="InterPro" id="IPR018151">
    <property type="entry name" value="TF_GreA/GreB_CS"/>
</dbReference>
<dbReference type="SUPFAM" id="SSF54534">
    <property type="entry name" value="FKBP-like"/>
    <property type="match status" value="1"/>
</dbReference>
<dbReference type="InterPro" id="IPR036953">
    <property type="entry name" value="GreA/GreB_C_sf"/>
</dbReference>
<dbReference type="Proteomes" id="UP001595630">
    <property type="component" value="Unassembled WGS sequence"/>
</dbReference>
<feature type="domain" description="Transcription elongation factor GreA/GreB N-terminal" evidence="6">
    <location>
        <begin position="5"/>
        <end position="74"/>
    </location>
</feature>
<keyword evidence="7" id="KW-0648">Protein biosynthesis</keyword>
<protein>
    <recommendedName>
        <fullName evidence="4">Transcription elongation factor GreB</fullName>
    </recommendedName>
    <alternativeName>
        <fullName evidence="4">Transcript cleavage factor GreB</fullName>
    </alternativeName>
</protein>
<proteinExistence type="inferred from homology"/>
<name>A0ABV7T284_9GAMM</name>
<evidence type="ECO:0000256" key="3">
    <source>
        <dbReference type="ARBA" id="ARBA00023163"/>
    </source>
</evidence>
<accession>A0ABV7T284</accession>
<dbReference type="HAMAP" id="MF_00105">
    <property type="entry name" value="GreA_GreB"/>
    <property type="match status" value="1"/>
</dbReference>
<dbReference type="InterPro" id="IPR001437">
    <property type="entry name" value="Tscrpt_elong_fac_GreA/B_C"/>
</dbReference>
<keyword evidence="7" id="KW-0251">Elongation factor</keyword>
<dbReference type="PIRSF" id="PIRSF006092">
    <property type="entry name" value="GreA_GreB"/>
    <property type="match status" value="1"/>
</dbReference>
<dbReference type="HAMAP" id="MF_00930">
    <property type="entry name" value="GreB"/>
    <property type="match status" value="1"/>
</dbReference>
<evidence type="ECO:0000256" key="2">
    <source>
        <dbReference type="ARBA" id="ARBA00023125"/>
    </source>
</evidence>
<evidence type="ECO:0000259" key="5">
    <source>
        <dbReference type="Pfam" id="PF01272"/>
    </source>
</evidence>
<dbReference type="GO" id="GO:0003746">
    <property type="term" value="F:translation elongation factor activity"/>
    <property type="evidence" value="ECO:0007669"/>
    <property type="project" value="UniProtKB-KW"/>
</dbReference>
<dbReference type="Pfam" id="PF03449">
    <property type="entry name" value="GreA_GreB_N"/>
    <property type="match status" value="1"/>
</dbReference>
<comment type="function">
    <text evidence="4">Necessary for efficient RNA polymerase transcription elongation past template-encoded arresting sites. The arresting sites in DNA have the property of trapping a certain fraction of elongating RNA polymerases that pass through, resulting in locked ternary complexes. Cleavage of the nascent transcript by cleavage factors such as GreA or GreB allows the resumption of elongation from the new 3'terminus. GreB releases sequences of up to 9 nucleotides in length.</text>
</comment>
<evidence type="ECO:0000313" key="7">
    <source>
        <dbReference type="EMBL" id="MFC3607017.1"/>
    </source>
</evidence>
<dbReference type="RefSeq" id="WP_386361608.1">
    <property type="nucleotide sequence ID" value="NZ_JBHRXZ010000012.1"/>
</dbReference>
<evidence type="ECO:0000256" key="4">
    <source>
        <dbReference type="HAMAP-Rule" id="MF_00930"/>
    </source>
</evidence>
<keyword evidence="2 4" id="KW-0238">DNA-binding</keyword>
<gene>
    <name evidence="4 7" type="primary">greB</name>
    <name evidence="7" type="ORF">ACFOMF_04370</name>
</gene>
<dbReference type="InterPro" id="IPR023459">
    <property type="entry name" value="Tscrpt_elong_fac_GreA/B_fam"/>
</dbReference>
<keyword evidence="3 4" id="KW-0804">Transcription</keyword>
<dbReference type="InterPro" id="IPR036805">
    <property type="entry name" value="Tscrpt_elong_fac_GreA/B_N_sf"/>
</dbReference>
<dbReference type="InterPro" id="IPR022691">
    <property type="entry name" value="Tscrpt_elong_fac_GreA/B_N"/>
</dbReference>
<evidence type="ECO:0000256" key="1">
    <source>
        <dbReference type="ARBA" id="ARBA00023015"/>
    </source>
</evidence>
<dbReference type="InterPro" id="IPR006358">
    <property type="entry name" value="Tscrpt_elong_fac_GreB"/>
</dbReference>
<dbReference type="SUPFAM" id="SSF46557">
    <property type="entry name" value="GreA transcript cleavage protein, N-terminal domain"/>
    <property type="match status" value="1"/>
</dbReference>
<dbReference type="EMBL" id="JBHRXZ010000012">
    <property type="protein sequence ID" value="MFC3607017.1"/>
    <property type="molecule type" value="Genomic_DNA"/>
</dbReference>